<sequence length="446" mass="49786">MSVFIAISVAVAAAAAAAFAVYASCSGRLRNMEKEMNSRDAEIQSLRSRLQMAEETHQRVESEIRRSGEKALEEVRRAHAEALSRQIEAMKAEMKAGTDEILRKREEELSRKAQETFSTITGSLEKDIRNMKEAFESNKKTQSETSASLKESLAGAIRNLEENTKAIGSKADNLADALRGQNKMQGCWGETILQTLFDNEGFIEGVNYDREVTLRDSRGNPLLNEDSGSRMRPDYIIHFPDGNDVVIDSKVSLTAFSDYLQASDEGARKDAAERNLASVKEQVRRLAGKNYSAYLAPGHRMLDYTVMFIPNYSAMQLAYSEDPNIWRDAFSRNVLITTEETLMPFLRMITIAWRNTEQVRNQEKIIDGASRMIERVAELVKSFDILGRKLDDARDAYGKCNAKLKDSGRSIVKSARDVARLGVPVSRDKSLEDVGLVDSGSPDSLA</sequence>
<evidence type="ECO:0000256" key="5">
    <source>
        <dbReference type="SAM" id="Coils"/>
    </source>
</evidence>
<reference evidence="7" key="1">
    <citation type="submission" date="2020-10" db="EMBL/GenBank/DDBJ databases">
        <authorList>
            <person name="Gilroy R."/>
        </authorList>
    </citation>
    <scope>NUCLEOTIDE SEQUENCE</scope>
    <source>
        <strain evidence="7">20514</strain>
    </source>
</reference>
<feature type="coiled-coil region" evidence="5">
    <location>
        <begin position="262"/>
        <end position="289"/>
    </location>
</feature>
<comment type="function">
    <text evidence="1">Involved in DNA recombination.</text>
</comment>
<comment type="caution">
    <text evidence="7">The sequence shown here is derived from an EMBL/GenBank/DDBJ whole genome shotgun (WGS) entry which is preliminary data.</text>
</comment>
<evidence type="ECO:0000256" key="6">
    <source>
        <dbReference type="SAM" id="SignalP"/>
    </source>
</evidence>
<evidence type="ECO:0000313" key="7">
    <source>
        <dbReference type="EMBL" id="MBO8449221.1"/>
    </source>
</evidence>
<name>A0A9D9HF87_9BACT</name>
<keyword evidence="3 5" id="KW-0175">Coiled coil</keyword>
<protein>
    <submittedName>
        <fullName evidence="7">DNA recombination protein RmuC</fullName>
    </submittedName>
</protein>
<accession>A0A9D9HF87</accession>
<keyword evidence="4" id="KW-0233">DNA recombination</keyword>
<evidence type="ECO:0000256" key="3">
    <source>
        <dbReference type="ARBA" id="ARBA00023054"/>
    </source>
</evidence>
<dbReference type="PANTHER" id="PTHR30563:SF0">
    <property type="entry name" value="DNA RECOMBINATION PROTEIN RMUC"/>
    <property type="match status" value="1"/>
</dbReference>
<organism evidence="7 8">
    <name type="scientific">Candidatus Cryptobacteroides merdigallinarum</name>
    <dbReference type="NCBI Taxonomy" id="2840770"/>
    <lineage>
        <taxon>Bacteria</taxon>
        <taxon>Pseudomonadati</taxon>
        <taxon>Bacteroidota</taxon>
        <taxon>Bacteroidia</taxon>
        <taxon>Bacteroidales</taxon>
        <taxon>Candidatus Cryptobacteroides</taxon>
    </lineage>
</organism>
<feature type="coiled-coil region" evidence="5">
    <location>
        <begin position="29"/>
        <end position="107"/>
    </location>
</feature>
<evidence type="ECO:0000256" key="2">
    <source>
        <dbReference type="ARBA" id="ARBA00009840"/>
    </source>
</evidence>
<dbReference type="Proteomes" id="UP000810252">
    <property type="component" value="Unassembled WGS sequence"/>
</dbReference>
<dbReference type="GO" id="GO:0006310">
    <property type="term" value="P:DNA recombination"/>
    <property type="evidence" value="ECO:0007669"/>
    <property type="project" value="UniProtKB-KW"/>
</dbReference>
<dbReference type="InterPro" id="IPR003798">
    <property type="entry name" value="DNA_recombination_RmuC"/>
</dbReference>
<feature type="signal peptide" evidence="6">
    <location>
        <begin position="1"/>
        <end position="20"/>
    </location>
</feature>
<feature type="chain" id="PRO_5038563025" evidence="6">
    <location>
        <begin position="21"/>
        <end position="446"/>
    </location>
</feature>
<keyword evidence="6" id="KW-0732">Signal</keyword>
<dbReference type="EMBL" id="JADIMQ010000115">
    <property type="protein sequence ID" value="MBO8449221.1"/>
    <property type="molecule type" value="Genomic_DNA"/>
</dbReference>
<dbReference type="PANTHER" id="PTHR30563">
    <property type="entry name" value="DNA RECOMBINATION PROTEIN RMUC"/>
    <property type="match status" value="1"/>
</dbReference>
<dbReference type="Pfam" id="PF02646">
    <property type="entry name" value="RmuC"/>
    <property type="match status" value="1"/>
</dbReference>
<gene>
    <name evidence="7" type="primary">rmuC</name>
    <name evidence="7" type="ORF">IAC29_08130</name>
</gene>
<dbReference type="AlphaFoldDB" id="A0A9D9HF87"/>
<comment type="similarity">
    <text evidence="2">Belongs to the RmuC family.</text>
</comment>
<evidence type="ECO:0000256" key="1">
    <source>
        <dbReference type="ARBA" id="ARBA00003416"/>
    </source>
</evidence>
<evidence type="ECO:0000256" key="4">
    <source>
        <dbReference type="ARBA" id="ARBA00023172"/>
    </source>
</evidence>
<reference evidence="7" key="2">
    <citation type="journal article" date="2021" name="PeerJ">
        <title>Extensive microbial diversity within the chicken gut microbiome revealed by metagenomics and culture.</title>
        <authorList>
            <person name="Gilroy R."/>
            <person name="Ravi A."/>
            <person name="Getino M."/>
            <person name="Pursley I."/>
            <person name="Horton D.L."/>
            <person name="Alikhan N.F."/>
            <person name="Baker D."/>
            <person name="Gharbi K."/>
            <person name="Hall N."/>
            <person name="Watson M."/>
            <person name="Adriaenssens E.M."/>
            <person name="Foster-Nyarko E."/>
            <person name="Jarju S."/>
            <person name="Secka A."/>
            <person name="Antonio M."/>
            <person name="Oren A."/>
            <person name="Chaudhuri R.R."/>
            <person name="La Ragione R."/>
            <person name="Hildebrand F."/>
            <person name="Pallen M.J."/>
        </authorList>
    </citation>
    <scope>NUCLEOTIDE SEQUENCE</scope>
    <source>
        <strain evidence="7">20514</strain>
    </source>
</reference>
<evidence type="ECO:0000313" key="8">
    <source>
        <dbReference type="Proteomes" id="UP000810252"/>
    </source>
</evidence>
<proteinExistence type="inferred from homology"/>